<dbReference type="Proteomes" id="UP000019114">
    <property type="component" value="Unassembled WGS sequence"/>
</dbReference>
<reference evidence="2 3" key="2">
    <citation type="submission" date="2013-02" db="EMBL/GenBank/DDBJ databases">
        <title>The Genome Sequence of Plasmodium falciparum NF135/5.C10.</title>
        <authorList>
            <consortium name="The Broad Institute Genome Sequencing Platform"/>
            <consortium name="The Broad Institute Genome Sequencing Center for Infectious Disease"/>
            <person name="Neafsey D."/>
            <person name="Cheeseman I."/>
            <person name="Volkman S."/>
            <person name="Adams J."/>
            <person name="Walker B."/>
            <person name="Young S.K."/>
            <person name="Zeng Q."/>
            <person name="Gargeya S."/>
            <person name="Fitzgerald M."/>
            <person name="Haas B."/>
            <person name="Abouelleil A."/>
            <person name="Alvarado L."/>
            <person name="Arachchi H.M."/>
            <person name="Berlin A.M."/>
            <person name="Chapman S.B."/>
            <person name="Dewar J."/>
            <person name="Goldberg J."/>
            <person name="Griggs A."/>
            <person name="Gujja S."/>
            <person name="Hansen M."/>
            <person name="Howarth C."/>
            <person name="Imamovic A."/>
            <person name="Larimer J."/>
            <person name="McCowan C."/>
            <person name="Murphy C."/>
            <person name="Neiman D."/>
            <person name="Pearson M."/>
            <person name="Priest M."/>
            <person name="Roberts A."/>
            <person name="Saif S."/>
            <person name="Shea T."/>
            <person name="Sisk P."/>
            <person name="Sykes S."/>
            <person name="Wortman J."/>
            <person name="Nusbaum C."/>
            <person name="Birren B."/>
        </authorList>
    </citation>
    <scope>NUCLEOTIDE SEQUENCE [LARGE SCALE GENOMIC DNA]</scope>
    <source>
        <strain evidence="2 3">NF135/5.C10</strain>
    </source>
</reference>
<protein>
    <submittedName>
        <fullName evidence="2">Uncharacterized protein</fullName>
    </submittedName>
</protein>
<dbReference type="AlphaFoldDB" id="W4ID23"/>
<evidence type="ECO:0000313" key="3">
    <source>
        <dbReference type="Proteomes" id="UP000019114"/>
    </source>
</evidence>
<name>W4ID23_PLAFA</name>
<feature type="region of interest" description="Disordered" evidence="1">
    <location>
        <begin position="23"/>
        <end position="62"/>
    </location>
</feature>
<evidence type="ECO:0000256" key="1">
    <source>
        <dbReference type="SAM" id="MobiDB-lite"/>
    </source>
</evidence>
<gene>
    <name evidence="2" type="ORF">PFNF135_04008</name>
</gene>
<sequence length="62" mass="7492">MSDVDEFYEYAKNNFLNFLNKNDKNENKKKREESKIKGLSDNNMSDIKNLRKEEMNDKEKKT</sequence>
<reference evidence="2 3" key="1">
    <citation type="submission" date="2013-02" db="EMBL/GenBank/DDBJ databases">
        <title>The Genome Annotation of Plasmodium falciparum NF135/5.C10.</title>
        <authorList>
            <consortium name="The Broad Institute Genome Sequencing Platform"/>
            <consortium name="The Broad Institute Genome Sequencing Center for Infectious Disease"/>
            <person name="Neafsey D."/>
            <person name="Hoffman S."/>
            <person name="Volkman S."/>
            <person name="Rosenthal P."/>
            <person name="Walker B."/>
            <person name="Young S.K."/>
            <person name="Zeng Q."/>
            <person name="Gargeya S."/>
            <person name="Fitzgerald M."/>
            <person name="Haas B."/>
            <person name="Abouelleil A."/>
            <person name="Allen A.W."/>
            <person name="Alvarado L."/>
            <person name="Arachchi H.M."/>
            <person name="Berlin A.M."/>
            <person name="Chapman S.B."/>
            <person name="Gainer-Dewar J."/>
            <person name="Goldberg J."/>
            <person name="Griggs A."/>
            <person name="Gujja S."/>
            <person name="Hansen M."/>
            <person name="Howarth C."/>
            <person name="Imamovic A."/>
            <person name="Ireland A."/>
            <person name="Larimer J."/>
            <person name="McCowan C."/>
            <person name="Murphy C."/>
            <person name="Pearson M."/>
            <person name="Poon T.W."/>
            <person name="Priest M."/>
            <person name="Roberts A."/>
            <person name="Saif S."/>
            <person name="Shea T."/>
            <person name="Sisk P."/>
            <person name="Sykes S."/>
            <person name="Wortman J."/>
            <person name="Nusbaum C."/>
            <person name="Birren B."/>
        </authorList>
    </citation>
    <scope>NUCLEOTIDE SEQUENCE [LARGE SCALE GENOMIC DNA]</scope>
    <source>
        <strain evidence="2 3">NF135/5.C10</strain>
    </source>
</reference>
<proteinExistence type="predicted"/>
<feature type="compositionally biased region" description="Basic and acidic residues" evidence="1">
    <location>
        <begin position="23"/>
        <end position="38"/>
    </location>
</feature>
<evidence type="ECO:0000313" key="2">
    <source>
        <dbReference type="EMBL" id="ETW41598.1"/>
    </source>
</evidence>
<feature type="compositionally biased region" description="Basic and acidic residues" evidence="1">
    <location>
        <begin position="48"/>
        <end position="62"/>
    </location>
</feature>
<dbReference type="EMBL" id="KI926057">
    <property type="protein sequence ID" value="ETW41598.1"/>
    <property type="molecule type" value="Genomic_DNA"/>
</dbReference>
<organism evidence="2 3">
    <name type="scientific">Plasmodium falciparum NF135/5.C10</name>
    <dbReference type="NCBI Taxonomy" id="1036726"/>
    <lineage>
        <taxon>Eukaryota</taxon>
        <taxon>Sar</taxon>
        <taxon>Alveolata</taxon>
        <taxon>Apicomplexa</taxon>
        <taxon>Aconoidasida</taxon>
        <taxon>Haemosporida</taxon>
        <taxon>Plasmodiidae</taxon>
        <taxon>Plasmodium</taxon>
        <taxon>Plasmodium (Laverania)</taxon>
    </lineage>
</organism>
<accession>W4ID23</accession>